<comment type="caution">
    <text evidence="6">The sequence shown here is derived from an EMBL/GenBank/DDBJ whole genome shotgun (WGS) entry which is preliminary data.</text>
</comment>
<dbReference type="Pfam" id="PF02674">
    <property type="entry name" value="Colicin_V"/>
    <property type="match status" value="1"/>
</dbReference>
<dbReference type="AlphaFoldDB" id="A0A933IC43"/>
<feature type="transmembrane region" description="Helical" evidence="5">
    <location>
        <begin position="107"/>
        <end position="128"/>
    </location>
</feature>
<feature type="transmembrane region" description="Helical" evidence="5">
    <location>
        <begin position="67"/>
        <end position="87"/>
    </location>
</feature>
<dbReference type="Proteomes" id="UP000736328">
    <property type="component" value="Unassembled WGS sequence"/>
</dbReference>
<evidence type="ECO:0000313" key="7">
    <source>
        <dbReference type="Proteomes" id="UP000736328"/>
    </source>
</evidence>
<dbReference type="PANTHER" id="PTHR37306:SF1">
    <property type="entry name" value="COLICIN V PRODUCTION PROTEIN"/>
    <property type="match status" value="1"/>
</dbReference>
<reference evidence="6" key="1">
    <citation type="submission" date="2020-07" db="EMBL/GenBank/DDBJ databases">
        <title>Huge and variable diversity of episymbiotic CPR bacteria and DPANN archaea in groundwater ecosystems.</title>
        <authorList>
            <person name="He C.Y."/>
            <person name="Keren R."/>
            <person name="Whittaker M."/>
            <person name="Farag I.F."/>
            <person name="Doudna J."/>
            <person name="Cate J.H.D."/>
            <person name="Banfield J.F."/>
        </authorList>
    </citation>
    <scope>NUCLEOTIDE SEQUENCE</scope>
    <source>
        <strain evidence="6">NC_groundwater_1520_Pr4_B-0.1um_53_5</strain>
    </source>
</reference>
<dbReference type="GO" id="GO:0009403">
    <property type="term" value="P:toxin biosynthetic process"/>
    <property type="evidence" value="ECO:0007669"/>
    <property type="project" value="InterPro"/>
</dbReference>
<feature type="transmembrane region" description="Helical" evidence="5">
    <location>
        <begin position="31"/>
        <end position="55"/>
    </location>
</feature>
<dbReference type="GO" id="GO:0016020">
    <property type="term" value="C:membrane"/>
    <property type="evidence" value="ECO:0007669"/>
    <property type="project" value="UniProtKB-SubCell"/>
</dbReference>
<organism evidence="6 7">
    <name type="scientific">candidate division TA06 bacterium</name>
    <dbReference type="NCBI Taxonomy" id="2250710"/>
    <lineage>
        <taxon>Bacteria</taxon>
        <taxon>Bacteria division TA06</taxon>
    </lineage>
</organism>
<keyword evidence="2 5" id="KW-0812">Transmembrane</keyword>
<gene>
    <name evidence="6" type="ORF">HY768_00760</name>
</gene>
<evidence type="ECO:0000256" key="4">
    <source>
        <dbReference type="ARBA" id="ARBA00023136"/>
    </source>
</evidence>
<keyword evidence="4 5" id="KW-0472">Membrane</keyword>
<accession>A0A933IC43</accession>
<evidence type="ECO:0000256" key="3">
    <source>
        <dbReference type="ARBA" id="ARBA00022989"/>
    </source>
</evidence>
<comment type="subcellular location">
    <subcellularLocation>
        <location evidence="1">Membrane</location>
        <topology evidence="1">Multi-pass membrane protein</topology>
    </subcellularLocation>
</comment>
<evidence type="ECO:0000256" key="1">
    <source>
        <dbReference type="ARBA" id="ARBA00004141"/>
    </source>
</evidence>
<evidence type="ECO:0000256" key="2">
    <source>
        <dbReference type="ARBA" id="ARBA00022692"/>
    </source>
</evidence>
<evidence type="ECO:0000313" key="6">
    <source>
        <dbReference type="EMBL" id="MBI4725753.1"/>
    </source>
</evidence>
<name>A0A933IC43_UNCT6</name>
<sequence>MNWIDIIILVLLGLAVGMGFKKGLVQEIVGIVGLIVSFFLALKLHPAAAGGLVKLFPKVPLHLAPTIGFVVMFLAAFGAITLAGWLLSKLIKATPLDLADKLGGMVVGLLKGAVVISILLLLLTFLPLPKEVNQKLDRSGMIRSMRKVAPWVYKKTKGLWPKAQELYKEFEKTPEPKKVEELKTI</sequence>
<proteinExistence type="predicted"/>
<dbReference type="PANTHER" id="PTHR37306">
    <property type="entry name" value="COLICIN V PRODUCTION PROTEIN"/>
    <property type="match status" value="1"/>
</dbReference>
<dbReference type="InterPro" id="IPR003825">
    <property type="entry name" value="Colicin-V_CvpA"/>
</dbReference>
<dbReference type="EMBL" id="JACQXR010000008">
    <property type="protein sequence ID" value="MBI4725753.1"/>
    <property type="molecule type" value="Genomic_DNA"/>
</dbReference>
<evidence type="ECO:0000256" key="5">
    <source>
        <dbReference type="SAM" id="Phobius"/>
    </source>
</evidence>
<keyword evidence="3 5" id="KW-1133">Transmembrane helix</keyword>
<protein>
    <submittedName>
        <fullName evidence="6">CvpA family protein</fullName>
    </submittedName>
</protein>